<dbReference type="InterPro" id="IPR031849">
    <property type="entry name" value="DUF5069"/>
</dbReference>
<dbReference type="STRING" id="452637.Oter_0813"/>
<name>B1ZVK4_OPITP</name>
<dbReference type="EMBL" id="CP001032">
    <property type="protein sequence ID" value="ACB74101.1"/>
    <property type="molecule type" value="Genomic_DNA"/>
</dbReference>
<feature type="domain" description="DUF5069" evidence="1">
    <location>
        <begin position="50"/>
        <end position="173"/>
    </location>
</feature>
<dbReference type="KEGG" id="ote:Oter_0813"/>
<sequence length="175" mass="19290">MLVQPRAARALTFTKLPDNRAGMPSKPIPGSTGEVLTELPSPYLPHPGTGLLYLPRFLAKCRYVKAHGALPASYAKNYKRGLDRFLCFHLGIDPAAVEKIVFESATDAEIEEKLKALLPAEVRAAKWNRELVQKGMTPAGQDFLREALTAMGCADRVDEIKSVPDLIDFDEGRIE</sequence>
<protein>
    <recommendedName>
        <fullName evidence="1">DUF5069 domain-containing protein</fullName>
    </recommendedName>
</protein>
<organism evidence="2 3">
    <name type="scientific">Opitutus terrae (strain DSM 11246 / JCM 15787 / PB90-1)</name>
    <dbReference type="NCBI Taxonomy" id="452637"/>
    <lineage>
        <taxon>Bacteria</taxon>
        <taxon>Pseudomonadati</taxon>
        <taxon>Verrucomicrobiota</taxon>
        <taxon>Opitutia</taxon>
        <taxon>Opitutales</taxon>
        <taxon>Opitutaceae</taxon>
        <taxon>Opitutus</taxon>
    </lineage>
</organism>
<evidence type="ECO:0000313" key="2">
    <source>
        <dbReference type="EMBL" id="ACB74101.1"/>
    </source>
</evidence>
<accession>B1ZVK4</accession>
<reference evidence="2 3" key="1">
    <citation type="journal article" date="2011" name="J. Bacteriol.">
        <title>Genome sequence of the verrucomicrobium Opitutus terrae PB90-1, an abundant inhabitant of rice paddy soil ecosystems.</title>
        <authorList>
            <person name="van Passel M.W."/>
            <person name="Kant R."/>
            <person name="Palva A."/>
            <person name="Copeland A."/>
            <person name="Lucas S."/>
            <person name="Lapidus A."/>
            <person name="Glavina del Rio T."/>
            <person name="Pitluck S."/>
            <person name="Goltsman E."/>
            <person name="Clum A."/>
            <person name="Sun H."/>
            <person name="Schmutz J."/>
            <person name="Larimer F.W."/>
            <person name="Land M.L."/>
            <person name="Hauser L."/>
            <person name="Kyrpides N."/>
            <person name="Mikhailova N."/>
            <person name="Richardson P.P."/>
            <person name="Janssen P.H."/>
            <person name="de Vos W.M."/>
            <person name="Smidt H."/>
        </authorList>
    </citation>
    <scope>NUCLEOTIDE SEQUENCE [LARGE SCALE GENOMIC DNA]</scope>
    <source>
        <strain evidence="3">DSM 11246 / JCM 15787 / PB90-1</strain>
    </source>
</reference>
<dbReference type="AlphaFoldDB" id="B1ZVK4"/>
<dbReference type="Pfam" id="PF16798">
    <property type="entry name" value="DUF5069"/>
    <property type="match status" value="1"/>
</dbReference>
<evidence type="ECO:0000313" key="3">
    <source>
        <dbReference type="Proteomes" id="UP000007013"/>
    </source>
</evidence>
<keyword evidence="3" id="KW-1185">Reference proteome</keyword>
<gene>
    <name evidence="2" type="ordered locus">Oter_0813</name>
</gene>
<evidence type="ECO:0000259" key="1">
    <source>
        <dbReference type="Pfam" id="PF16798"/>
    </source>
</evidence>
<proteinExistence type="predicted"/>
<dbReference type="Proteomes" id="UP000007013">
    <property type="component" value="Chromosome"/>
</dbReference>
<dbReference type="eggNOG" id="ENOG50341VF">
    <property type="taxonomic scope" value="Bacteria"/>
</dbReference>
<dbReference type="HOGENOM" id="CLU_113701_0_0_0"/>